<reference evidence="3" key="1">
    <citation type="submission" date="2017-09" db="EMBL/GenBank/DDBJ databases">
        <title>Depth-based differentiation of microbial function through sediment-hosted aquifers and enrichment of novel symbionts in the deep terrestrial subsurface.</title>
        <authorList>
            <person name="Probst A.J."/>
            <person name="Ladd B."/>
            <person name="Jarett J.K."/>
            <person name="Geller-Mcgrath D.E."/>
            <person name="Sieber C.M.K."/>
            <person name="Emerson J.B."/>
            <person name="Anantharaman K."/>
            <person name="Thomas B.C."/>
            <person name="Malmstrom R."/>
            <person name="Stieglmeier M."/>
            <person name="Klingl A."/>
            <person name="Woyke T."/>
            <person name="Ryan C.M."/>
            <person name="Banfield J.F."/>
        </authorList>
    </citation>
    <scope>NUCLEOTIDE SEQUENCE [LARGE SCALE GENOMIC DNA]</scope>
</reference>
<evidence type="ECO:0000313" key="2">
    <source>
        <dbReference type="EMBL" id="PIS05314.1"/>
    </source>
</evidence>
<accession>A0A2H0W1U4</accession>
<dbReference type="Proteomes" id="UP000230935">
    <property type="component" value="Unassembled WGS sequence"/>
</dbReference>
<keyword evidence="1" id="KW-1133">Transmembrane helix</keyword>
<keyword evidence="1" id="KW-0472">Membrane</keyword>
<keyword evidence="1" id="KW-0812">Transmembrane</keyword>
<dbReference type="AlphaFoldDB" id="A0A2H0W1U4"/>
<proteinExistence type="predicted"/>
<feature type="transmembrane region" description="Helical" evidence="1">
    <location>
        <begin position="18"/>
        <end position="38"/>
    </location>
</feature>
<gene>
    <name evidence="2" type="ORF">COT81_01785</name>
</gene>
<organism evidence="2 3">
    <name type="scientific">Candidatus Buchananbacteria bacterium CG10_big_fil_rev_8_21_14_0_10_42_9</name>
    <dbReference type="NCBI Taxonomy" id="1974526"/>
    <lineage>
        <taxon>Bacteria</taxon>
        <taxon>Candidatus Buchananiibacteriota</taxon>
    </lineage>
</organism>
<sequence>MSKRSPIETLPYAVRKKILTLIVGGLMIIIFIVWIITLPNQFDKTGSKTNEHNSKKELENLWQQAKNGLDLTKEQFADVPQILESLSTTTTDNIATETDKTNLTPQQIEIIKKSILQQTNSSTATSTIPKIVHQAE</sequence>
<protein>
    <submittedName>
        <fullName evidence="2">Uncharacterized protein</fullName>
    </submittedName>
</protein>
<evidence type="ECO:0000256" key="1">
    <source>
        <dbReference type="SAM" id="Phobius"/>
    </source>
</evidence>
<dbReference type="EMBL" id="PEZZ01000011">
    <property type="protein sequence ID" value="PIS05314.1"/>
    <property type="molecule type" value="Genomic_DNA"/>
</dbReference>
<evidence type="ECO:0000313" key="3">
    <source>
        <dbReference type="Proteomes" id="UP000230935"/>
    </source>
</evidence>
<name>A0A2H0W1U4_9BACT</name>
<comment type="caution">
    <text evidence="2">The sequence shown here is derived from an EMBL/GenBank/DDBJ whole genome shotgun (WGS) entry which is preliminary data.</text>
</comment>